<protein>
    <submittedName>
        <fullName evidence="1">Uncharacterized protein</fullName>
    </submittedName>
</protein>
<dbReference type="EMBL" id="JAVDXT010000001">
    <property type="protein sequence ID" value="MDR7375425.1"/>
    <property type="molecule type" value="Genomic_DNA"/>
</dbReference>
<comment type="caution">
    <text evidence="1">The sequence shown here is derived from an EMBL/GenBank/DDBJ whole genome shotgun (WGS) entry which is preliminary data.</text>
</comment>
<evidence type="ECO:0000313" key="2">
    <source>
        <dbReference type="Proteomes" id="UP001180487"/>
    </source>
</evidence>
<keyword evidence="2" id="KW-1185">Reference proteome</keyword>
<accession>A0ABU2C284</accession>
<sequence length="166" mass="18391">MNEPDFATVALYFRFGLEASVLTEAQVRDWALEIVDSFNMPPSEVVELLASRGTANLHANLKDIASGNGNLQLAGRWLLWDLLHLLTTTLEVDAHRTISRQAVQIARSTEQSEDLQLTFSRLDATLDIFEMGYGGGPDGGRDEFRDVLAQLAVRPELRPHSRGVSV</sequence>
<name>A0ABU2C284_9BURK</name>
<organism evidence="1 2">
    <name type="scientific">Rhodoferax ferrireducens</name>
    <dbReference type="NCBI Taxonomy" id="192843"/>
    <lineage>
        <taxon>Bacteria</taxon>
        <taxon>Pseudomonadati</taxon>
        <taxon>Pseudomonadota</taxon>
        <taxon>Betaproteobacteria</taxon>
        <taxon>Burkholderiales</taxon>
        <taxon>Comamonadaceae</taxon>
        <taxon>Rhodoferax</taxon>
    </lineage>
</organism>
<dbReference type="Proteomes" id="UP001180487">
    <property type="component" value="Unassembled WGS sequence"/>
</dbReference>
<reference evidence="1 2" key="1">
    <citation type="submission" date="2023-07" db="EMBL/GenBank/DDBJ databases">
        <title>Sorghum-associated microbial communities from plants grown in Nebraska, USA.</title>
        <authorList>
            <person name="Schachtman D."/>
        </authorList>
    </citation>
    <scope>NUCLEOTIDE SEQUENCE [LARGE SCALE GENOMIC DNA]</scope>
    <source>
        <strain evidence="1 2">BE313</strain>
    </source>
</reference>
<gene>
    <name evidence="1" type="ORF">J2X19_000083</name>
</gene>
<evidence type="ECO:0000313" key="1">
    <source>
        <dbReference type="EMBL" id="MDR7375425.1"/>
    </source>
</evidence>
<proteinExistence type="predicted"/>
<dbReference type="RefSeq" id="WP_310369641.1">
    <property type="nucleotide sequence ID" value="NZ_JAVDXT010000001.1"/>
</dbReference>